<reference evidence="1 2" key="1">
    <citation type="submission" date="2020-02" db="EMBL/GenBank/DDBJ databases">
        <title>Draft genome sequence of Haematococcus lacustris strain NIES-144.</title>
        <authorList>
            <person name="Morimoto D."/>
            <person name="Nakagawa S."/>
            <person name="Yoshida T."/>
            <person name="Sawayama S."/>
        </authorList>
    </citation>
    <scope>NUCLEOTIDE SEQUENCE [LARGE SCALE GENOMIC DNA]</scope>
    <source>
        <strain evidence="1 2">NIES-144</strain>
    </source>
</reference>
<evidence type="ECO:0000313" key="1">
    <source>
        <dbReference type="EMBL" id="GFH19011.1"/>
    </source>
</evidence>
<dbReference type="Proteomes" id="UP000485058">
    <property type="component" value="Unassembled WGS sequence"/>
</dbReference>
<name>A0A699ZA24_HAELA</name>
<sequence>MSSLVSLEVEKLRREQHWTFENHTYRISFDMCGIAAAPYANRPMPSNNGSSCAWRGGSRAYSTHTGPTLRIRANHAKGKDMLSKDHQQKAAAAVKAAAFRTAIRKMGGPAVMNQRQTSRCSRQQ</sequence>
<dbReference type="EMBL" id="BLLF01001391">
    <property type="protein sequence ID" value="GFH19011.1"/>
    <property type="molecule type" value="Genomic_DNA"/>
</dbReference>
<proteinExistence type="predicted"/>
<organism evidence="1 2">
    <name type="scientific">Haematococcus lacustris</name>
    <name type="common">Green alga</name>
    <name type="synonym">Haematococcus pluvialis</name>
    <dbReference type="NCBI Taxonomy" id="44745"/>
    <lineage>
        <taxon>Eukaryota</taxon>
        <taxon>Viridiplantae</taxon>
        <taxon>Chlorophyta</taxon>
        <taxon>core chlorophytes</taxon>
        <taxon>Chlorophyceae</taxon>
        <taxon>CS clade</taxon>
        <taxon>Chlamydomonadales</taxon>
        <taxon>Haematococcaceae</taxon>
        <taxon>Haematococcus</taxon>
    </lineage>
</organism>
<accession>A0A699ZA24</accession>
<dbReference type="AlphaFoldDB" id="A0A699ZA24"/>
<comment type="caution">
    <text evidence="1">The sequence shown here is derived from an EMBL/GenBank/DDBJ whole genome shotgun (WGS) entry which is preliminary data.</text>
</comment>
<evidence type="ECO:0000313" key="2">
    <source>
        <dbReference type="Proteomes" id="UP000485058"/>
    </source>
</evidence>
<keyword evidence="2" id="KW-1185">Reference proteome</keyword>
<protein>
    <submittedName>
        <fullName evidence="1">Uncharacterized protein</fullName>
    </submittedName>
</protein>
<gene>
    <name evidence="1" type="ORF">HaLaN_15896</name>
</gene>